<feature type="transmembrane region" description="Helical" evidence="2">
    <location>
        <begin position="2236"/>
        <end position="2254"/>
    </location>
</feature>
<accession>A0A814JJW7</accession>
<keyword evidence="1" id="KW-0732">Signal</keyword>
<dbReference type="InterPro" id="IPR028994">
    <property type="entry name" value="Integrin_alpha_N"/>
</dbReference>
<feature type="transmembrane region" description="Helical" evidence="2">
    <location>
        <begin position="1209"/>
        <end position="1231"/>
    </location>
</feature>
<proteinExistence type="predicted"/>
<organism evidence="3 4">
    <name type="scientific">Adineta steineri</name>
    <dbReference type="NCBI Taxonomy" id="433720"/>
    <lineage>
        <taxon>Eukaryota</taxon>
        <taxon>Metazoa</taxon>
        <taxon>Spiralia</taxon>
        <taxon>Gnathifera</taxon>
        <taxon>Rotifera</taxon>
        <taxon>Eurotatoria</taxon>
        <taxon>Bdelloidea</taxon>
        <taxon>Adinetida</taxon>
        <taxon>Adinetidae</taxon>
        <taxon>Adineta</taxon>
    </lineage>
</organism>
<dbReference type="PANTHER" id="PTHR44103:SF1">
    <property type="entry name" value="PROPROTEIN CONVERTASE P"/>
    <property type="match status" value="1"/>
</dbReference>
<dbReference type="Gene3D" id="2.130.10.130">
    <property type="entry name" value="Integrin alpha, N-terminal"/>
    <property type="match status" value="3"/>
</dbReference>
<name>A0A814JJW7_9BILA</name>
<dbReference type="PANTHER" id="PTHR44103">
    <property type="entry name" value="PROPROTEIN CONVERTASE P"/>
    <property type="match status" value="1"/>
</dbReference>
<feature type="transmembrane region" description="Helical" evidence="2">
    <location>
        <begin position="405"/>
        <end position="424"/>
    </location>
</feature>
<feature type="transmembrane region" description="Helical" evidence="2">
    <location>
        <begin position="2940"/>
        <end position="2962"/>
    </location>
</feature>
<keyword evidence="2" id="KW-0812">Transmembrane</keyword>
<comment type="caution">
    <text evidence="3">The sequence shown here is derived from an EMBL/GenBank/DDBJ whole genome shotgun (WGS) entry which is preliminary data.</text>
</comment>
<sequence>MISNITPDTFEKLYLEHDQTLSCPCSTIAIPYRNFTSNNVTMHSVCSSIFIKPEWIKGLYFSNASQYGVWDFRTTAHSQFELLSSFCSLSKEIISQTESDIDNNKLVTLYLLPQEQVKLQIDGTIDLLKNIASSQMITYLNYSRNTIETNYLVSALNTNLIITTIPSYESVVTAAGQVSYPFNHLSSKLCGDEKIVSDASLSQVIYELIEVNRRHKMDPMPNSTIVNGFFTGCTPLEALLKSTLDCLYQTECLRLLVDYFPIRQQINFHANNSALTSKHENISVNEYLNNLFIMNWSTEINYTKYFHQCSPSNCTYSKKDGTELTYGIALFISLYGGLIIILRLIASWSIDILSKIKCCSRETNENSDQNGKMLKFIESIKRLNLFKNVNDRTANSIKQQKTITCVYLILLTGSICILCLFTSLNSETVTKVEKNPSLTTYKSLQGLYNASLQCPCFNKAIVHQKIVSLSPHFHQICSSGFVDDDWIAMIRKSSSDNIYKDWRFRASPLFRLLSEFCQLANKTINDAVKQYLSQLFIASFVMNEDDFDKQLASSLNQFYQSTVHNFDLMANVLQLLMHIDQLYMAANRRAAHNLDTNLIGNVVQNKTNTTKLVKLKFILNQIEEINTSMIICVCATDPYCKVPAVTYDSKYDQKISNRSNLIYNVPGWIRGCLPIDSLLLSTLQYLYEDADYFPFLLSYTKKTFEIVGRNQSSLIIHPMVYNPTISRFPPNTTVSTMFRKMMIEEWNPSPSYQSFYKLCAPIYCTFRIIRTKSFVGVITELIATIGGVVALLRIVTPYLIKFIAQLPTICKKKEQHQPRERVHLSCVDRIRIMIRNLIKLLSTSLTELNIFSTRDFGSNTDHITAKRYGRWATRLYIILFLSCLIILIFYTTIQPHSLTKTFDQPSFIRYTHLKEIYKNKLKCLCSKIASTYDRFVEIKPEFHSICSSEFISEQWRIGIANGLVSNLSIYSQKDYRRFISAHIQYLQGLCRLSQQSVNNAVNQSLTSLLVTIELLSEQNFYDHLNNSIEQSKSNAPILLSRLLFITRTVNHGNAFISTYVTNFEYITLLIGNKFSYAYTEGIVYYNECSCGLYSNCTTQATFVDEHSLEMVPVKGLKMGCTPSESFRLSTLECFYDQSCLNLIQNYTNYHNSSTPLSTISSHFPENTTIDELIKNLFNEQWFNQSNYSSYYEQCSPLLCSYTDIARFNILYTITLFLGLQGGLGIVLKWVCPKLVRIVSTINRYRKRRRTSIHPDNSLEILSDSSIIHSTTLNVEITRTDNITSERIIVSPIRRYPNIISIIVLLIFLIVGVIIFSIYYAQHVSASDTTIDGSLNTTASTVILTSSTTPEPFCQLKFELISINMSCAEKDLRLVLSVAADFNNDNQVDLAYICNFQLTQKMTLLFGIGNGKFQEPIKFTLESFKSVIQAYVADVNNDNRSDLILVHMSGKDAVLAILLVNENGTFQIQNMLSRIIGPAPHQISVIDLNNDKKLDIVMILSDDCNVYVMFGNGNANFSSELILSVGIICDPKGLVVGDVNSDSYLDIVVYDQESLHINTIQTNYLVSALNTNLIIKTQRSVNESIRTRAYQVTYSFGCTPLEALLESTLDCLYQTECLQLLVDYFPIRQQMNFHANNSVLTSNHEKLSVNKYLNNLFIMNWSTKINYTKYFHQCSPSNCTYLKKDRTELSYGITLFISLYGGLIIILRLIASWSIDVLSKIKCCSKETNENSDENGKILKFIESIKRLNLYKNVNDRTENSIKQQKTITCVYLILLTGSICILCLFTSLSSETLTKIEKNPSLTTYKSLRGLHHASLQCPCFNKAISHQKFVSLSPHYHQICASGFVDNEWIEILRGSGYDAISKDWRFRVSPLFQLLSDFCQLANKTINDAVKRYLSQLFIVSFVMNEDDFDKQLNTSLNQFYQLTGHNFDLMTNALRLLMQTDQLYTGPIRNTMDNSNTNLIENVVQNKTNTTQLVKLKFILNQIEEINSSMITCVCATGPYCKVPAVIYDLYYKQEANNNSLIYSVSGWVQGCLAMDSLLLSTLQCLYADSDCFPLLLRYTDKNWFNRQPSLIIRPMVYNPTMSNFPPNTPVSMMFREMMIEQWNPSLSHKSFYESCAPIYCTYSQKIRTKSFVGVIIELIATIGGIVALLRIVTPYLIKFILQLPTICKKKEQHQPRERVHRSCVDRIRIMIRKLIKLLSTTLIELNIFSTRDFGSNTDQITAKRYGRWATRLYIILFLSCLIILIFYTIIRPHSLTKIFDQPSFIRYTHLKKTYGNKLKCSCSKIASAYDQFVEIKPEFHSICSSEFISEQWRIGIANGLVSNLSIYSQKDYRRFISAHIQYLQGLCRLSQQSVNNAVNESLTSLLVTTELLSAQNFYSHLNNSIEQSKSNAPILFSRLLFITRTVNHGNAFISTYGTNFEYISLVTKTMGSYAYTEGMIYDNECSCGLYSNCTTQATFVDENTSKIIPVKGLKTGCTPSESFRLSTLECFYDQSCLNLTQKYTNYHNSSTPLSTISSRFPENTTIDELIKNLFNEQWFNQSNYSSYYEQCSPLLCSYTDIERFNILYTITLFLGLQGGLAIICSSEFVSEQWRIGIANGLVSNLSIYSQKDYRRFISAHIQYLQGLCRLSQQSVNNAVNESLTSLLVTIELLSEENFYNHLNNSIEQSKSNAPILFSRLLFITRTVNHGNAFISTYGSNFEYIFLMTGTKSRYAYTEGMIYDDECSCGLYSNCTTQATFVDENSSNKTPVKGLKIGCTPSESFRLSTLECFYDQSCLNLIENYTNYHNSSTALSTISSRFPENTTIDELIKNLFNEQWFNQSNYSSYYEQCSPLLCSYTNIERLNIFYTITLFLALQGGLTIILDWICPKLVRIVSTVNRYRKRRRTSIHPDNSLEISSDSSVIHNTALNVAITRADNITSEGIIISPIRRYSNIISIIVLLTVLIVGVIIFSIYYAQHVLATDPTMNNSLNTTASTTILTSSTTPEPFCQLEFELISVNMSCDENYLYNVFSVVADINNDNQVDLIYICNFYSTQKMTLLLGNRNGTFQKPIIFSFESFNVLQHILVADFNNDNRSDLIFSHKNRSNYVFNILLRDDNETFQIQNMLSQVMPKRPVQFSLIDLNNDKKVDIVMILESDCNVYVMVGNGNANFSSEIILSVGVKCDPKGLVVGDVNNDSYLDIVVNDYQSLHIYVFFGQPNGTFQSPRWIFTAIDAETSKIVIGDFDNDDQSDIGFIYTNWNDLIYMIYQYNNNSFSVHEKTIIKSTKGLHSAFVGDINGDNHLDIIISLTFPCRIYALFGYGNGKFSIQTIHLGEFQDGGTWFSLTNFNNDNYQDIISMNDATELISILLNKRQCSVN</sequence>
<feature type="transmembrane region" description="Helical" evidence="2">
    <location>
        <begin position="324"/>
        <end position="346"/>
    </location>
</feature>
<feature type="transmembrane region" description="Helical" evidence="2">
    <location>
        <begin position="1769"/>
        <end position="1788"/>
    </location>
</feature>
<evidence type="ECO:0000256" key="2">
    <source>
        <dbReference type="SAM" id="Phobius"/>
    </source>
</evidence>
<feature type="transmembrane region" description="Helical" evidence="2">
    <location>
        <begin position="2135"/>
        <end position="2156"/>
    </location>
</feature>
<evidence type="ECO:0000313" key="4">
    <source>
        <dbReference type="Proteomes" id="UP000663845"/>
    </source>
</evidence>
<dbReference type="EMBL" id="CAJNOG010000173">
    <property type="protein sequence ID" value="CAF1039360.1"/>
    <property type="molecule type" value="Genomic_DNA"/>
</dbReference>
<keyword evidence="2" id="KW-1133">Transmembrane helix</keyword>
<keyword evidence="2" id="KW-0472">Membrane</keyword>
<dbReference type="InterPro" id="IPR013517">
    <property type="entry name" value="FG-GAP"/>
</dbReference>
<feature type="transmembrane region" description="Helical" evidence="2">
    <location>
        <begin position="1688"/>
        <end position="1710"/>
    </location>
</feature>
<dbReference type="Proteomes" id="UP000663845">
    <property type="component" value="Unassembled WGS sequence"/>
</dbReference>
<dbReference type="SUPFAM" id="SSF69318">
    <property type="entry name" value="Integrin alpha N-terminal domain"/>
    <property type="match status" value="2"/>
</dbReference>
<feature type="transmembrane region" description="Helical" evidence="2">
    <location>
        <begin position="1298"/>
        <end position="1320"/>
    </location>
</feature>
<dbReference type="Pfam" id="PF13517">
    <property type="entry name" value="FG-GAP_3"/>
    <property type="match status" value="4"/>
</dbReference>
<reference evidence="3" key="1">
    <citation type="submission" date="2021-02" db="EMBL/GenBank/DDBJ databases">
        <authorList>
            <person name="Nowell W R."/>
        </authorList>
    </citation>
    <scope>NUCLEOTIDE SEQUENCE</scope>
</reference>
<evidence type="ECO:0000313" key="3">
    <source>
        <dbReference type="EMBL" id="CAF1039360.1"/>
    </source>
</evidence>
<evidence type="ECO:0000256" key="1">
    <source>
        <dbReference type="ARBA" id="ARBA00022729"/>
    </source>
</evidence>
<feature type="transmembrane region" description="Helical" evidence="2">
    <location>
        <begin position="875"/>
        <end position="893"/>
    </location>
</feature>
<feature type="transmembrane region" description="Helical" evidence="2">
    <location>
        <begin position="2851"/>
        <end position="2872"/>
    </location>
</feature>
<feature type="transmembrane region" description="Helical" evidence="2">
    <location>
        <begin position="774"/>
        <end position="795"/>
    </location>
</feature>
<protein>
    <submittedName>
        <fullName evidence="3">Uncharacterized protein</fullName>
    </submittedName>
</protein>
<gene>
    <name evidence="3" type="ORF">JYZ213_LOCUS18049</name>
</gene>